<dbReference type="InterPro" id="IPR001789">
    <property type="entry name" value="Sig_transdc_resp-reg_receiver"/>
</dbReference>
<dbReference type="CDD" id="cd17546">
    <property type="entry name" value="REC_hyHK_CKI1_RcsC-like"/>
    <property type="match status" value="2"/>
</dbReference>
<dbReference type="Gene3D" id="3.40.50.2300">
    <property type="match status" value="2"/>
</dbReference>
<protein>
    <recommendedName>
        <fullName evidence="3">histidine kinase</fullName>
        <ecNumber evidence="3">2.7.13.3</ecNumber>
    </recommendedName>
</protein>
<proteinExistence type="predicted"/>
<evidence type="ECO:0000256" key="10">
    <source>
        <dbReference type="ARBA" id="ARBA00022989"/>
    </source>
</evidence>
<feature type="domain" description="HPt" evidence="18">
    <location>
        <begin position="2024"/>
        <end position="2115"/>
    </location>
</feature>
<dbReference type="GO" id="GO:0005524">
    <property type="term" value="F:ATP binding"/>
    <property type="evidence" value="ECO:0007669"/>
    <property type="project" value="UniProtKB-KW"/>
</dbReference>
<dbReference type="GO" id="GO:0000155">
    <property type="term" value="F:phosphorelay sensor kinase activity"/>
    <property type="evidence" value="ECO:0007669"/>
    <property type="project" value="InterPro"/>
</dbReference>
<feature type="domain" description="Protein kinase" evidence="15">
    <location>
        <begin position="1"/>
        <end position="254"/>
    </location>
</feature>
<evidence type="ECO:0000256" key="6">
    <source>
        <dbReference type="ARBA" id="ARBA00022692"/>
    </source>
</evidence>
<dbReference type="Gene3D" id="1.10.287.130">
    <property type="match status" value="1"/>
</dbReference>
<dbReference type="InterPro" id="IPR029016">
    <property type="entry name" value="GAF-like_dom_sf"/>
</dbReference>
<dbReference type="InterPro" id="IPR036890">
    <property type="entry name" value="HATPase_C_sf"/>
</dbReference>
<dbReference type="SUPFAM" id="SSF47226">
    <property type="entry name" value="Histidine-containing phosphotransfer domain, HPT domain"/>
    <property type="match status" value="1"/>
</dbReference>
<evidence type="ECO:0000256" key="8">
    <source>
        <dbReference type="ARBA" id="ARBA00022777"/>
    </source>
</evidence>
<dbReference type="InterPro" id="IPR000719">
    <property type="entry name" value="Prot_kinase_dom"/>
</dbReference>
<keyword evidence="7" id="KW-0547">Nucleotide-binding</keyword>
<keyword evidence="6" id="KW-0812">Transmembrane</keyword>
<dbReference type="SMART" id="SM00387">
    <property type="entry name" value="HATPase_c"/>
    <property type="match status" value="1"/>
</dbReference>
<evidence type="ECO:0000256" key="7">
    <source>
        <dbReference type="ARBA" id="ARBA00022741"/>
    </source>
</evidence>
<dbReference type="InterPro" id="IPR027417">
    <property type="entry name" value="P-loop_NTPase"/>
</dbReference>
<dbReference type="FunFam" id="3.30.565.10:FF:000010">
    <property type="entry name" value="Sensor histidine kinase RcsC"/>
    <property type="match status" value="1"/>
</dbReference>
<keyword evidence="8" id="KW-0418">Kinase</keyword>
<keyword evidence="5" id="KW-0808">Transferase</keyword>
<dbReference type="SMART" id="SM00388">
    <property type="entry name" value="HisKA"/>
    <property type="match status" value="1"/>
</dbReference>
<feature type="domain" description="Response regulatory" evidence="17">
    <location>
        <begin position="1862"/>
        <end position="1978"/>
    </location>
</feature>
<dbReference type="PRINTS" id="PR00344">
    <property type="entry name" value="BCTRLSENSOR"/>
</dbReference>
<evidence type="ECO:0000256" key="13">
    <source>
        <dbReference type="PROSITE-ProRule" id="PRU00110"/>
    </source>
</evidence>
<feature type="domain" description="Response regulatory" evidence="17">
    <location>
        <begin position="1721"/>
        <end position="1840"/>
    </location>
</feature>
<evidence type="ECO:0000259" key="15">
    <source>
        <dbReference type="PROSITE" id="PS50011"/>
    </source>
</evidence>
<dbReference type="Pfam" id="PF00069">
    <property type="entry name" value="Pkinase"/>
    <property type="match status" value="1"/>
</dbReference>
<dbReference type="InterPro" id="IPR011006">
    <property type="entry name" value="CheY-like_superfamily"/>
</dbReference>
<evidence type="ECO:0000256" key="14">
    <source>
        <dbReference type="PROSITE-ProRule" id="PRU00169"/>
    </source>
</evidence>
<dbReference type="InterPro" id="IPR036641">
    <property type="entry name" value="HPT_dom_sf"/>
</dbReference>
<evidence type="ECO:0000259" key="17">
    <source>
        <dbReference type="PROSITE" id="PS50110"/>
    </source>
</evidence>
<sequence length="2194" mass="244921">MLSLQNFTDVQEQPALSAYVRLYSASLQGQPLLIKQMDKNRPQPQFDLQELQPQLPAPVHSWSDNQDDYQSFPATALPEQLSQVLGNLAAANLGVQLQWMLQLTLLLESLHQRQLVLGDLRAGAVFRCANSRSLVLLDASQAAAISSVNSLKLHQHDDLNALRTIAPEATGRVNAPLDQRTDLYSLGVLFYAIVAGRYPFEQQQPIELVHAHIALTPPPLPLIPAPLNVLISTLLQKNSNQRYSQISGLRHDLELLLNQWQQQQQLELPELSLRLGDQQLHFSSQLYGRETQQAQLQALYQQVRQQQQNQLLLIEGYSGIGKTALIDQLYRHTLIERPHFCRGKFDQYQRNQLYSAWQQLLTDLSEQLLQEPAAQLQAWQQQLHQVLGSRISELQALIPSLQPLLGEPQTKAVPPGAESGFNASVDPSFDQLLLQFFRVMGQICSQSKRPLVLLLDDVQWADNSSLRLLQSLLTDDGVRGILLILSYRDNEMDEVHPLRHILQKLQQAGIEPERIALQSLDQPAVTAWLADTLRQPPTQLTGLSQLLIEKTSGNPFFLRQFLLMLQQKNLLVCDGKGRWSWDISAIARQNITDNLVELTAQRFATLSPGAHQLLKVAALLGETADLQVVAAVLQQSYPALQPVIGEVVHAGIMTAYSQQHGAQISSLRFVHDRLQQAAFALLQDDATALHRAIADDYLQGRSEAEQQQHLFSYIDHLNAAGASAVSHYGALAVARLNLAAARQAHAGNAWHEAAAYYQRAYQLSGGAVHTDDIPIKQLSFDSLLGMANCQYLTQQYDAADQSCLQLHQAADQPLPRMQVARLEILLLFARNNFAPAFELAQQVLQPVGVDISQLDDIPVRYLELEQLYDKTRISDLVQQPALTSAELLMAMEILNTLLTVAFLVSPLHYLAVSYALVSLSIQNGHCAASSKAYSTHAMNLSGAFGQYKEALDFADLAIVVNQQYQGKFAPELNFQRAATVLHWNAPLQNSLQALEQNIYLALGQGNLEYSVHSALFFSFYQSLSGTSLDEVAANLQKYRQFISEKKFAYNLEFIRLWQQYVLNLQTSDVAVHAGNPLLLCGEAFHEAEQLPLLEQTNNVTILFCYHSIKLMLAYLFNDDEAAIRHYQAALPLTGVAMSLYHQTEFYFFAALLATRLCQQQPEQQSQWQPLAEQYLQLLRQWTNRASANHQHKVALLEAELAAIAKQPLAWQAYDQALKLAQQSGFCQHHAIAAELTAGYWQRLGKADFANLHWQQALQQYQNWQAHRKVAQLQQLQPQLQAKPQNQLLDMASVLKAAETLSGQIDLSAFLQQMIDLIVENAGAQAGRLWLLDEQQQLQLKASAPASSASRAMSSQLLALVSRTLQPRLVNDLAGSGSLFQDLPQPLPAAVLCIPVIVSGQLCGLLYLEHFELSGAFTEDRINLLQLLANQTAILSENTRLYHQVVAANKNLEQKVWERTQELASAKIKAESATAAKSSFLARMSHEIRTPINAVIGLSRLANKTSLTLEQQDYLSKIQESGEVLLSLVNDILDFSKIEAGKLELEITRFSLDKVLQRAVNLNALKAHAKSLELICNVDPALPAMLMGDPLRIQQILVNLISNAVKFSDRGVIGIQVKLLQQQDNQLSLQLAISDHGIGITPEQQQGLFQSFSQADDSITRKYGGSGLGLAICKQLCELMGGKIWLESQYGHGTTFYCQLQVQSADIQQSTALLPLDISSLKALVVDDITLARTVLLSLLGEMGISADQTDNGYQAIEMVRQAKAAAQPYDFVLMDWRMPGIDGIETSRRIQQLDDAPHILMVSAYDREQARASLQDVKISQFIEKPVNQSILLDALYTMLEQDMPRRQSTDINDIPDLARYRILLVEDHAINRQVALGLLKDSQVQVDIAENGLLAIHRLQQQRYDLVLMDIQMPEMDGLTACQHIRQQLLLTDLPVIAMTAHAMASDIAKSKAAGMNDHLTKPIDPQQLYSTLLQYLPAEPQTRRPAPMVVTGPTLAEQQQWQQLSECSAIDAERALKNLGGKLSLYLKLIDDFQLEHQQQSSKLQSMFRHQQWQPLYLDIHSLKSTSAYVGAFEFSQLCQQFETTLSQQTASAEALQLLCDQLQLLMQQLSKVSPTAPQQIQFQHLTEALTTLLPLLQESDFAAEDLLPALLEVANNHRHALVVEQIAADIRQVEYEKAAGQTVQLLQQLLQ</sequence>
<dbReference type="Gene3D" id="1.10.510.10">
    <property type="entry name" value="Transferase(Phosphotransferase) domain 1"/>
    <property type="match status" value="1"/>
</dbReference>
<reference evidence="19 20" key="1">
    <citation type="submission" date="2019-01" db="EMBL/GenBank/DDBJ databases">
        <authorList>
            <person name="Chen W.-M."/>
        </authorList>
    </citation>
    <scope>NUCLEOTIDE SEQUENCE [LARGE SCALE GENOMIC DNA]</scope>
    <source>
        <strain evidence="19 20">KYPC3</strain>
    </source>
</reference>
<evidence type="ECO:0000256" key="1">
    <source>
        <dbReference type="ARBA" id="ARBA00000085"/>
    </source>
</evidence>
<dbReference type="Gene3D" id="3.40.50.300">
    <property type="entry name" value="P-loop containing nucleotide triphosphate hydrolases"/>
    <property type="match status" value="1"/>
</dbReference>
<feature type="modified residue" description="4-aspartylphosphate" evidence="14">
    <location>
        <position position="1775"/>
    </location>
</feature>
<dbReference type="InterPro" id="IPR005467">
    <property type="entry name" value="His_kinase_dom"/>
</dbReference>
<evidence type="ECO:0000256" key="11">
    <source>
        <dbReference type="ARBA" id="ARBA00023012"/>
    </source>
</evidence>
<dbReference type="InterPro" id="IPR008207">
    <property type="entry name" value="Sig_transdc_His_kin_Hpt_dom"/>
</dbReference>
<evidence type="ECO:0000259" key="18">
    <source>
        <dbReference type="PROSITE" id="PS50894"/>
    </source>
</evidence>
<dbReference type="SMART" id="SM00220">
    <property type="entry name" value="S_TKc"/>
    <property type="match status" value="1"/>
</dbReference>
<keyword evidence="4 14" id="KW-0597">Phosphoprotein</keyword>
<keyword evidence="9" id="KW-0067">ATP-binding</keyword>
<dbReference type="InterPro" id="IPR003661">
    <property type="entry name" value="HisK_dim/P_dom"/>
</dbReference>
<gene>
    <name evidence="19" type="ORF">EOE67_16130</name>
</gene>
<dbReference type="Gene3D" id="3.30.565.10">
    <property type="entry name" value="Histidine kinase-like ATPase, C-terminal domain"/>
    <property type="match status" value="1"/>
</dbReference>
<dbReference type="OrthoDB" id="9801841at2"/>
<dbReference type="SMART" id="SM00065">
    <property type="entry name" value="GAF"/>
    <property type="match status" value="1"/>
</dbReference>
<dbReference type="Pfam" id="PF01627">
    <property type="entry name" value="Hpt"/>
    <property type="match status" value="1"/>
</dbReference>
<evidence type="ECO:0000256" key="9">
    <source>
        <dbReference type="ARBA" id="ARBA00022840"/>
    </source>
</evidence>
<name>A0A437QG64_9GAMM</name>
<dbReference type="Proteomes" id="UP000283077">
    <property type="component" value="Unassembled WGS sequence"/>
</dbReference>
<dbReference type="SMART" id="SM00448">
    <property type="entry name" value="REC"/>
    <property type="match status" value="2"/>
</dbReference>
<dbReference type="Gene3D" id="1.20.120.160">
    <property type="entry name" value="HPT domain"/>
    <property type="match status" value="1"/>
</dbReference>
<comment type="subcellular location">
    <subcellularLocation>
        <location evidence="2">Membrane</location>
    </subcellularLocation>
</comment>
<evidence type="ECO:0000313" key="19">
    <source>
        <dbReference type="EMBL" id="RVU33543.1"/>
    </source>
</evidence>
<dbReference type="InterPro" id="IPR011009">
    <property type="entry name" value="Kinase-like_dom_sf"/>
</dbReference>
<dbReference type="PROSITE" id="PS50894">
    <property type="entry name" value="HPT"/>
    <property type="match status" value="1"/>
</dbReference>
<keyword evidence="11" id="KW-0902">Two-component regulatory system</keyword>
<evidence type="ECO:0000256" key="5">
    <source>
        <dbReference type="ARBA" id="ARBA00022679"/>
    </source>
</evidence>
<dbReference type="SUPFAM" id="SSF56112">
    <property type="entry name" value="Protein kinase-like (PK-like)"/>
    <property type="match status" value="1"/>
</dbReference>
<dbReference type="SUPFAM" id="SSF55781">
    <property type="entry name" value="GAF domain-like"/>
    <property type="match status" value="1"/>
</dbReference>
<dbReference type="SUPFAM" id="SSF47384">
    <property type="entry name" value="Homodimeric domain of signal transducing histidine kinase"/>
    <property type="match status" value="1"/>
</dbReference>
<keyword evidence="20" id="KW-1185">Reference proteome</keyword>
<dbReference type="SUPFAM" id="SSF55874">
    <property type="entry name" value="ATPase domain of HSP90 chaperone/DNA topoisomerase II/histidine kinase"/>
    <property type="match status" value="1"/>
</dbReference>
<dbReference type="PROSITE" id="PS50011">
    <property type="entry name" value="PROTEIN_KINASE_DOM"/>
    <property type="match status" value="1"/>
</dbReference>
<feature type="modified residue" description="4-aspartylphosphate" evidence="14">
    <location>
        <position position="1911"/>
    </location>
</feature>
<dbReference type="RefSeq" id="WP_127700371.1">
    <property type="nucleotide sequence ID" value="NZ_SACS01000020.1"/>
</dbReference>
<dbReference type="Pfam" id="PF02518">
    <property type="entry name" value="HATPase_c"/>
    <property type="match status" value="1"/>
</dbReference>
<dbReference type="InterPro" id="IPR003018">
    <property type="entry name" value="GAF"/>
</dbReference>
<dbReference type="PANTHER" id="PTHR45339">
    <property type="entry name" value="HYBRID SIGNAL TRANSDUCTION HISTIDINE KINASE J"/>
    <property type="match status" value="1"/>
</dbReference>
<dbReference type="PROSITE" id="PS50110">
    <property type="entry name" value="RESPONSE_REGULATORY"/>
    <property type="match status" value="2"/>
</dbReference>
<keyword evidence="10" id="KW-1133">Transmembrane helix</keyword>
<accession>A0A437QG64</accession>
<evidence type="ECO:0000259" key="16">
    <source>
        <dbReference type="PROSITE" id="PS50109"/>
    </source>
</evidence>
<dbReference type="SUPFAM" id="SSF52172">
    <property type="entry name" value="CheY-like"/>
    <property type="match status" value="2"/>
</dbReference>
<evidence type="ECO:0000256" key="3">
    <source>
        <dbReference type="ARBA" id="ARBA00012438"/>
    </source>
</evidence>
<dbReference type="PANTHER" id="PTHR45339:SF5">
    <property type="entry name" value="HISTIDINE KINASE"/>
    <property type="match status" value="1"/>
</dbReference>
<keyword evidence="12" id="KW-0472">Membrane</keyword>
<evidence type="ECO:0000256" key="12">
    <source>
        <dbReference type="ARBA" id="ARBA00023136"/>
    </source>
</evidence>
<dbReference type="GO" id="GO:0005886">
    <property type="term" value="C:plasma membrane"/>
    <property type="evidence" value="ECO:0007669"/>
    <property type="project" value="UniProtKB-SubCell"/>
</dbReference>
<dbReference type="InterPro" id="IPR036097">
    <property type="entry name" value="HisK_dim/P_sf"/>
</dbReference>
<dbReference type="Pfam" id="PF13185">
    <property type="entry name" value="GAF_2"/>
    <property type="match status" value="1"/>
</dbReference>
<dbReference type="Pfam" id="PF00072">
    <property type="entry name" value="Response_reg"/>
    <property type="match status" value="2"/>
</dbReference>
<comment type="catalytic activity">
    <reaction evidence="1">
        <text>ATP + protein L-histidine = ADP + protein N-phospho-L-histidine.</text>
        <dbReference type="EC" id="2.7.13.3"/>
    </reaction>
</comment>
<dbReference type="EMBL" id="SACS01000020">
    <property type="protein sequence ID" value="RVU33543.1"/>
    <property type="molecule type" value="Genomic_DNA"/>
</dbReference>
<dbReference type="PROSITE" id="PS50109">
    <property type="entry name" value="HIS_KIN"/>
    <property type="match status" value="1"/>
</dbReference>
<dbReference type="FunFam" id="1.10.287.130:FF:000004">
    <property type="entry name" value="Ethylene receptor 1"/>
    <property type="match status" value="1"/>
</dbReference>
<dbReference type="EC" id="2.7.13.3" evidence="3"/>
<dbReference type="CDD" id="cd16922">
    <property type="entry name" value="HATPase_EvgS-ArcB-TorS-like"/>
    <property type="match status" value="1"/>
</dbReference>
<dbReference type="SUPFAM" id="SSF52540">
    <property type="entry name" value="P-loop containing nucleoside triphosphate hydrolases"/>
    <property type="match status" value="1"/>
</dbReference>
<evidence type="ECO:0000313" key="20">
    <source>
        <dbReference type="Proteomes" id="UP000283077"/>
    </source>
</evidence>
<evidence type="ECO:0000256" key="4">
    <source>
        <dbReference type="ARBA" id="ARBA00022553"/>
    </source>
</evidence>
<dbReference type="InterPro" id="IPR003594">
    <property type="entry name" value="HATPase_dom"/>
</dbReference>
<dbReference type="Gene3D" id="3.30.450.40">
    <property type="match status" value="1"/>
</dbReference>
<dbReference type="Pfam" id="PF13191">
    <property type="entry name" value="AAA_16"/>
    <property type="match status" value="1"/>
</dbReference>
<dbReference type="CDD" id="cd00082">
    <property type="entry name" value="HisKA"/>
    <property type="match status" value="1"/>
</dbReference>
<dbReference type="InterPro" id="IPR041664">
    <property type="entry name" value="AAA_16"/>
</dbReference>
<dbReference type="InterPro" id="IPR004358">
    <property type="entry name" value="Sig_transdc_His_kin-like_C"/>
</dbReference>
<comment type="caution">
    <text evidence="19">The sequence shown here is derived from an EMBL/GenBank/DDBJ whole genome shotgun (WGS) entry which is preliminary data.</text>
</comment>
<evidence type="ECO:0000256" key="2">
    <source>
        <dbReference type="ARBA" id="ARBA00004370"/>
    </source>
</evidence>
<feature type="domain" description="Histidine kinase" evidence="16">
    <location>
        <begin position="1482"/>
        <end position="1703"/>
    </location>
</feature>
<dbReference type="Pfam" id="PF00512">
    <property type="entry name" value="HisKA"/>
    <property type="match status" value="1"/>
</dbReference>
<organism evidence="19 20">
    <name type="scientific">Rheinheimera riviphila</name>
    <dbReference type="NCBI Taxonomy" id="1834037"/>
    <lineage>
        <taxon>Bacteria</taxon>
        <taxon>Pseudomonadati</taxon>
        <taxon>Pseudomonadota</taxon>
        <taxon>Gammaproteobacteria</taxon>
        <taxon>Chromatiales</taxon>
        <taxon>Chromatiaceae</taxon>
        <taxon>Rheinheimera</taxon>
    </lineage>
</organism>
<feature type="modified residue" description="Phosphohistidine" evidence="13">
    <location>
        <position position="2063"/>
    </location>
</feature>